<sequence length="93" mass="10857">MNVVCSKKQIQHWRPDGRVTRETDKQTVTELRLCGQNVPEIRSKCNKRSQFAQVTRVQSRRRPVKAMSDICKHWNQSLGALFDEEAVYTLPRS</sequence>
<protein>
    <submittedName>
        <fullName evidence="1">Uncharacterized protein</fullName>
    </submittedName>
</protein>
<dbReference type="AlphaFoldDB" id="A0A3S5BC07"/>
<dbReference type="Proteomes" id="UP000784294">
    <property type="component" value="Unassembled WGS sequence"/>
</dbReference>
<comment type="caution">
    <text evidence="1">The sequence shown here is derived from an EMBL/GenBank/DDBJ whole genome shotgun (WGS) entry which is preliminary data.</text>
</comment>
<proteinExistence type="predicted"/>
<evidence type="ECO:0000313" key="2">
    <source>
        <dbReference type="Proteomes" id="UP000784294"/>
    </source>
</evidence>
<accession>A0A3S5BC07</accession>
<dbReference type="EMBL" id="CAAALY010263294">
    <property type="protein sequence ID" value="VEL40007.1"/>
    <property type="molecule type" value="Genomic_DNA"/>
</dbReference>
<keyword evidence="2" id="KW-1185">Reference proteome</keyword>
<reference evidence="1" key="1">
    <citation type="submission" date="2018-11" db="EMBL/GenBank/DDBJ databases">
        <authorList>
            <consortium name="Pathogen Informatics"/>
        </authorList>
    </citation>
    <scope>NUCLEOTIDE SEQUENCE</scope>
</reference>
<organism evidence="1 2">
    <name type="scientific">Protopolystoma xenopodis</name>
    <dbReference type="NCBI Taxonomy" id="117903"/>
    <lineage>
        <taxon>Eukaryota</taxon>
        <taxon>Metazoa</taxon>
        <taxon>Spiralia</taxon>
        <taxon>Lophotrochozoa</taxon>
        <taxon>Platyhelminthes</taxon>
        <taxon>Monogenea</taxon>
        <taxon>Polyopisthocotylea</taxon>
        <taxon>Polystomatidea</taxon>
        <taxon>Polystomatidae</taxon>
        <taxon>Protopolystoma</taxon>
    </lineage>
</organism>
<name>A0A3S5BC07_9PLAT</name>
<gene>
    <name evidence="1" type="ORF">PXEA_LOCUS33447</name>
</gene>
<evidence type="ECO:0000313" key="1">
    <source>
        <dbReference type="EMBL" id="VEL40007.1"/>
    </source>
</evidence>